<dbReference type="PANTHER" id="PTHR32071:SF57">
    <property type="entry name" value="C4-DICARBOXYLATE TRANSPORT TRANSCRIPTIONAL REGULATORY PROTEIN DCTD"/>
    <property type="match status" value="1"/>
</dbReference>
<dbReference type="CDD" id="cd00009">
    <property type="entry name" value="AAA"/>
    <property type="match status" value="1"/>
</dbReference>
<dbReference type="InterPro" id="IPR013767">
    <property type="entry name" value="PAS_fold"/>
</dbReference>
<dbReference type="SMART" id="SM00091">
    <property type="entry name" value="PAS"/>
    <property type="match status" value="1"/>
</dbReference>
<dbReference type="AlphaFoldDB" id="A0AAU0UVZ7"/>
<dbReference type="Pfam" id="PF00158">
    <property type="entry name" value="Sigma54_activat"/>
    <property type="match status" value="1"/>
</dbReference>
<dbReference type="InterPro" id="IPR002078">
    <property type="entry name" value="Sigma_54_int"/>
</dbReference>
<dbReference type="InterPro" id="IPR025943">
    <property type="entry name" value="Sigma_54_int_dom_ATP-bd_2"/>
</dbReference>
<dbReference type="PROSITE" id="PS00676">
    <property type="entry name" value="SIGMA54_INTERACT_2"/>
    <property type="match status" value="1"/>
</dbReference>
<name>A0AAU0UVZ7_9FIRM</name>
<evidence type="ECO:0000259" key="6">
    <source>
        <dbReference type="PROSITE" id="PS50045"/>
    </source>
</evidence>
<dbReference type="InterPro" id="IPR029016">
    <property type="entry name" value="GAF-like_dom_sf"/>
</dbReference>
<evidence type="ECO:0000256" key="5">
    <source>
        <dbReference type="ARBA" id="ARBA00023163"/>
    </source>
</evidence>
<dbReference type="PROSITE" id="PS50112">
    <property type="entry name" value="PAS"/>
    <property type="match status" value="1"/>
</dbReference>
<dbReference type="CDD" id="cd00130">
    <property type="entry name" value="PAS"/>
    <property type="match status" value="1"/>
</dbReference>
<protein>
    <submittedName>
        <fullName evidence="8">Sigma 54-interacting transcriptional regulator</fullName>
    </submittedName>
</protein>
<dbReference type="Gene3D" id="1.10.8.60">
    <property type="match status" value="1"/>
</dbReference>
<dbReference type="PANTHER" id="PTHR32071">
    <property type="entry name" value="TRANSCRIPTIONAL REGULATORY PROTEIN"/>
    <property type="match status" value="1"/>
</dbReference>
<dbReference type="RefSeq" id="WP_366922886.1">
    <property type="nucleotide sequence ID" value="NZ_CP121694.1"/>
</dbReference>
<keyword evidence="1" id="KW-0547">Nucleotide-binding</keyword>
<dbReference type="SUPFAM" id="SSF46689">
    <property type="entry name" value="Homeodomain-like"/>
    <property type="match status" value="1"/>
</dbReference>
<dbReference type="Pfam" id="PF02954">
    <property type="entry name" value="HTH_8"/>
    <property type="match status" value="1"/>
</dbReference>
<keyword evidence="9" id="KW-1185">Reference proteome</keyword>
<accession>A0AAU0UVZ7</accession>
<evidence type="ECO:0000256" key="4">
    <source>
        <dbReference type="ARBA" id="ARBA00023125"/>
    </source>
</evidence>
<dbReference type="InterPro" id="IPR035965">
    <property type="entry name" value="PAS-like_dom_sf"/>
</dbReference>
<dbReference type="SMART" id="SM00382">
    <property type="entry name" value="AAA"/>
    <property type="match status" value="1"/>
</dbReference>
<dbReference type="InterPro" id="IPR027417">
    <property type="entry name" value="P-loop_NTPase"/>
</dbReference>
<evidence type="ECO:0000259" key="7">
    <source>
        <dbReference type="PROSITE" id="PS50112"/>
    </source>
</evidence>
<gene>
    <name evidence="8" type="ORF">MFMK1_003366</name>
</gene>
<dbReference type="InterPro" id="IPR002197">
    <property type="entry name" value="HTH_Fis"/>
</dbReference>
<keyword evidence="3" id="KW-0805">Transcription regulation</keyword>
<dbReference type="InterPro" id="IPR025944">
    <property type="entry name" value="Sigma_54_int_dom_CS"/>
</dbReference>
<dbReference type="KEGG" id="dbc:MFMK1_003366"/>
<dbReference type="SUPFAM" id="SSF55785">
    <property type="entry name" value="PYP-like sensor domain (PAS domain)"/>
    <property type="match status" value="1"/>
</dbReference>
<dbReference type="InterPro" id="IPR003593">
    <property type="entry name" value="AAA+_ATPase"/>
</dbReference>
<organism evidence="8 9">
    <name type="scientific">Metallumcola ferriviriculae</name>
    <dbReference type="NCBI Taxonomy" id="3039180"/>
    <lineage>
        <taxon>Bacteria</taxon>
        <taxon>Bacillati</taxon>
        <taxon>Bacillota</taxon>
        <taxon>Clostridia</taxon>
        <taxon>Neomoorellales</taxon>
        <taxon>Desulfitibacteraceae</taxon>
        <taxon>Metallumcola</taxon>
    </lineage>
</organism>
<dbReference type="InterPro" id="IPR025662">
    <property type="entry name" value="Sigma_54_int_dom_ATP-bd_1"/>
</dbReference>
<feature type="domain" description="PAS" evidence="7">
    <location>
        <begin position="154"/>
        <end position="215"/>
    </location>
</feature>
<dbReference type="Proteomes" id="UP001329915">
    <property type="component" value="Chromosome"/>
</dbReference>
<dbReference type="PROSITE" id="PS00688">
    <property type="entry name" value="SIGMA54_INTERACT_3"/>
    <property type="match status" value="1"/>
</dbReference>
<dbReference type="InterPro" id="IPR058031">
    <property type="entry name" value="AAA_lid_NorR"/>
</dbReference>
<dbReference type="GO" id="GO:0043565">
    <property type="term" value="F:sequence-specific DNA binding"/>
    <property type="evidence" value="ECO:0007669"/>
    <property type="project" value="InterPro"/>
</dbReference>
<dbReference type="Gene3D" id="3.40.50.300">
    <property type="entry name" value="P-loop containing nucleotide triphosphate hydrolases"/>
    <property type="match status" value="1"/>
</dbReference>
<dbReference type="PROSITE" id="PS50045">
    <property type="entry name" value="SIGMA54_INTERACT_4"/>
    <property type="match status" value="1"/>
</dbReference>
<proteinExistence type="predicted"/>
<evidence type="ECO:0000256" key="1">
    <source>
        <dbReference type="ARBA" id="ARBA00022741"/>
    </source>
</evidence>
<dbReference type="Gene3D" id="3.30.450.20">
    <property type="entry name" value="PAS domain"/>
    <property type="match status" value="1"/>
</dbReference>
<keyword evidence="5" id="KW-0804">Transcription</keyword>
<dbReference type="SUPFAM" id="SSF55781">
    <property type="entry name" value="GAF domain-like"/>
    <property type="match status" value="1"/>
</dbReference>
<dbReference type="InterPro" id="IPR009057">
    <property type="entry name" value="Homeodomain-like_sf"/>
</dbReference>
<evidence type="ECO:0000313" key="8">
    <source>
        <dbReference type="EMBL" id="WRO23504.1"/>
    </source>
</evidence>
<evidence type="ECO:0000256" key="3">
    <source>
        <dbReference type="ARBA" id="ARBA00023015"/>
    </source>
</evidence>
<evidence type="ECO:0000256" key="2">
    <source>
        <dbReference type="ARBA" id="ARBA00022840"/>
    </source>
</evidence>
<dbReference type="FunFam" id="3.40.50.300:FF:000006">
    <property type="entry name" value="DNA-binding transcriptional regulator NtrC"/>
    <property type="match status" value="1"/>
</dbReference>
<dbReference type="PROSITE" id="PS00675">
    <property type="entry name" value="SIGMA54_INTERACT_1"/>
    <property type="match status" value="1"/>
</dbReference>
<reference evidence="8 9" key="1">
    <citation type="submission" date="2023-04" db="EMBL/GenBank/DDBJ databases">
        <authorList>
            <person name="Hsu D."/>
        </authorList>
    </citation>
    <scope>NUCLEOTIDE SEQUENCE [LARGE SCALE GENOMIC DNA]</scope>
    <source>
        <strain evidence="8 9">MK1</strain>
    </source>
</reference>
<dbReference type="SUPFAM" id="SSF52540">
    <property type="entry name" value="P-loop containing nucleoside triphosphate hydrolases"/>
    <property type="match status" value="1"/>
</dbReference>
<dbReference type="GO" id="GO:0006355">
    <property type="term" value="P:regulation of DNA-templated transcription"/>
    <property type="evidence" value="ECO:0007669"/>
    <property type="project" value="InterPro"/>
</dbReference>
<evidence type="ECO:0000313" key="9">
    <source>
        <dbReference type="Proteomes" id="UP001329915"/>
    </source>
</evidence>
<dbReference type="NCBIfam" id="TIGR00229">
    <property type="entry name" value="sensory_box"/>
    <property type="match status" value="1"/>
</dbReference>
<dbReference type="Gene3D" id="1.10.10.60">
    <property type="entry name" value="Homeodomain-like"/>
    <property type="match status" value="1"/>
</dbReference>
<dbReference type="GO" id="GO:0005524">
    <property type="term" value="F:ATP binding"/>
    <property type="evidence" value="ECO:0007669"/>
    <property type="project" value="UniProtKB-KW"/>
</dbReference>
<dbReference type="InterPro" id="IPR000014">
    <property type="entry name" value="PAS"/>
</dbReference>
<feature type="domain" description="Sigma-54 factor interaction" evidence="6">
    <location>
        <begin position="282"/>
        <end position="512"/>
    </location>
</feature>
<sequence length="603" mass="67306">MSRLQQVKENGQKVAEAIATVLKVDVEIVDLDLVRVAGTGKIRNDVGSRLRRGLINKHVIKTSKPVFIKDAGHHSICNSCPLEGDCYYMASIVYPIKVNNAEVIGAMSLIAFDEEQKRTLCSAPNNHLEFIGRMADLIGSKVAEREMVAEKIVMANQLQALVDSVHEGVLALDQEGVITHFNKSAEKMFGIKKKEVIGKNLQHLIPSVPLLDVMHGGKGFSSREIYFNFQNKQLHFVSTARPIKAEDKRIVGVVASFRDFSETQQLAYQIVNRQNSIGFNSIIGQGKSIQQVKEKAKKIAGSNSTVLIVGESGTGKEVFARAIHTASPHSHKPFIAINCGAIPEPLLESELFGYDEGAFTGARRGGKPGKIELASGGTLFLDEIGNMSLYLQAKLLRVLQEKQIERVGGTKVIPVDIRIIAATNSDLRSMVEKGQFREDLYYRLNVIPLEIPPLRERKDDILLLLDYFSRRYSKLMDKKIRGLTHSAQEICLKYPWPGNVRELINAIEYAINLEEGTHITPESLPPRMREDTNKREVFKKSAHGENKVPTLAELEREAIVRALEEYGWTEEGKQQAADALGISRATIYRKIQKYHLNGNNSEF</sequence>
<dbReference type="Gene3D" id="3.30.450.40">
    <property type="match status" value="1"/>
</dbReference>
<dbReference type="Pfam" id="PF00989">
    <property type="entry name" value="PAS"/>
    <property type="match status" value="1"/>
</dbReference>
<dbReference type="EMBL" id="CP121694">
    <property type="protein sequence ID" value="WRO23504.1"/>
    <property type="molecule type" value="Genomic_DNA"/>
</dbReference>
<keyword evidence="2" id="KW-0067">ATP-binding</keyword>
<keyword evidence="4" id="KW-0238">DNA-binding</keyword>
<dbReference type="Pfam" id="PF25601">
    <property type="entry name" value="AAA_lid_14"/>
    <property type="match status" value="1"/>
</dbReference>